<evidence type="ECO:0000256" key="2">
    <source>
        <dbReference type="ARBA" id="ARBA00005695"/>
    </source>
</evidence>
<evidence type="ECO:0000259" key="5">
    <source>
        <dbReference type="Pfam" id="PF00496"/>
    </source>
</evidence>
<evidence type="ECO:0000313" key="7">
    <source>
        <dbReference type="Proteomes" id="UP001143480"/>
    </source>
</evidence>
<evidence type="ECO:0000256" key="4">
    <source>
        <dbReference type="ARBA" id="ARBA00022729"/>
    </source>
</evidence>
<keyword evidence="3" id="KW-0813">Transport</keyword>
<comment type="similarity">
    <text evidence="2">Belongs to the bacterial solute-binding protein 5 family.</text>
</comment>
<accession>A0A9W6KDL5</accession>
<dbReference type="PIRSF" id="PIRSF002741">
    <property type="entry name" value="MppA"/>
    <property type="match status" value="1"/>
</dbReference>
<dbReference type="GO" id="GO:0042597">
    <property type="term" value="C:periplasmic space"/>
    <property type="evidence" value="ECO:0007669"/>
    <property type="project" value="UniProtKB-ARBA"/>
</dbReference>
<evidence type="ECO:0000256" key="1">
    <source>
        <dbReference type="ARBA" id="ARBA00004196"/>
    </source>
</evidence>
<organism evidence="6 7">
    <name type="scientific">Dactylosporangium matsuzakiense</name>
    <dbReference type="NCBI Taxonomy" id="53360"/>
    <lineage>
        <taxon>Bacteria</taxon>
        <taxon>Bacillati</taxon>
        <taxon>Actinomycetota</taxon>
        <taxon>Actinomycetes</taxon>
        <taxon>Micromonosporales</taxon>
        <taxon>Micromonosporaceae</taxon>
        <taxon>Dactylosporangium</taxon>
    </lineage>
</organism>
<protein>
    <submittedName>
        <fullName evidence="6">Peptide ABC transporter substrate-binding protein</fullName>
    </submittedName>
</protein>
<dbReference type="GO" id="GO:0043190">
    <property type="term" value="C:ATP-binding cassette (ABC) transporter complex"/>
    <property type="evidence" value="ECO:0007669"/>
    <property type="project" value="InterPro"/>
</dbReference>
<dbReference type="Pfam" id="PF00496">
    <property type="entry name" value="SBP_bac_5"/>
    <property type="match status" value="1"/>
</dbReference>
<comment type="subcellular location">
    <subcellularLocation>
        <location evidence="1">Cell envelope</location>
    </subcellularLocation>
</comment>
<sequence>MGVGVDRRQVLAAFAGGGLAALLGACGVGEETGGGDRRGGTLRAGAPPPPTAVDPVTMYDGTAIAIVQLVAEYLIWLDKDFKLVPRLAESWQSADGGKRWTFKLRPGVTFSDGTPLDAQTVKASFDRLLDPASKSAALSAFDTVLKAGGVSAPDAGTVEFALQRPFGDFPYLVSAGNYNALILKPDYAGDFTKHAIGTGPFVLTGYNASTGASFTRNEKYWDAGKPYLDGVELKFYADDQADLLALQGGDIDVQILSRAALAQPLAGTGAVDVDTVKGTGVTVLTLRTDKPPFDRKEVRQAVAYALGRPAILQSIGSGVGDLGNDHLLAPLFPAAPTDLAQRAQDKAKVAALLQGAELRFTLTFEPPDKDYAVTVQNQLKQAGITVELDQRSSKDFYGGDQAKDTPWLFTQANLVGWAGRAVPSQLVIPMVKSGGVWNGSKYANPELDAAADAYDTATTDAARKAAAATVAKILHEDVPVIIAYWSGTVRAYQGKKFKGVQAHPAQYVDFSSVTRA</sequence>
<gene>
    <name evidence="6" type="ORF">GCM10017581_010680</name>
</gene>
<feature type="domain" description="Solute-binding protein family 5" evidence="5">
    <location>
        <begin position="82"/>
        <end position="410"/>
    </location>
</feature>
<dbReference type="Proteomes" id="UP001143480">
    <property type="component" value="Unassembled WGS sequence"/>
</dbReference>
<dbReference type="Gene3D" id="3.10.105.10">
    <property type="entry name" value="Dipeptide-binding Protein, Domain 3"/>
    <property type="match status" value="1"/>
</dbReference>
<dbReference type="InterPro" id="IPR039424">
    <property type="entry name" value="SBP_5"/>
</dbReference>
<proteinExistence type="inferred from homology"/>
<dbReference type="GO" id="GO:0015833">
    <property type="term" value="P:peptide transport"/>
    <property type="evidence" value="ECO:0007669"/>
    <property type="project" value="TreeGrafter"/>
</dbReference>
<keyword evidence="7" id="KW-1185">Reference proteome</keyword>
<reference evidence="6" key="2">
    <citation type="submission" date="2023-01" db="EMBL/GenBank/DDBJ databases">
        <authorList>
            <person name="Sun Q."/>
            <person name="Evtushenko L."/>
        </authorList>
    </citation>
    <scope>NUCLEOTIDE SEQUENCE</scope>
    <source>
        <strain evidence="6">VKM Ac-1321</strain>
    </source>
</reference>
<dbReference type="Gene3D" id="3.40.190.10">
    <property type="entry name" value="Periplasmic binding protein-like II"/>
    <property type="match status" value="1"/>
</dbReference>
<dbReference type="PROSITE" id="PS51257">
    <property type="entry name" value="PROKAR_LIPOPROTEIN"/>
    <property type="match status" value="1"/>
</dbReference>
<dbReference type="PANTHER" id="PTHR30290:SF10">
    <property type="entry name" value="PERIPLASMIC OLIGOPEPTIDE-BINDING PROTEIN-RELATED"/>
    <property type="match status" value="1"/>
</dbReference>
<dbReference type="PANTHER" id="PTHR30290">
    <property type="entry name" value="PERIPLASMIC BINDING COMPONENT OF ABC TRANSPORTER"/>
    <property type="match status" value="1"/>
</dbReference>
<dbReference type="InterPro" id="IPR030678">
    <property type="entry name" value="Peptide/Ni-bd"/>
</dbReference>
<reference evidence="6" key="1">
    <citation type="journal article" date="2014" name="Int. J. Syst. Evol. Microbiol.">
        <title>Complete genome sequence of Corynebacterium casei LMG S-19264T (=DSM 44701T), isolated from a smear-ripened cheese.</title>
        <authorList>
            <consortium name="US DOE Joint Genome Institute (JGI-PGF)"/>
            <person name="Walter F."/>
            <person name="Albersmeier A."/>
            <person name="Kalinowski J."/>
            <person name="Ruckert C."/>
        </authorList>
    </citation>
    <scope>NUCLEOTIDE SEQUENCE</scope>
    <source>
        <strain evidence="6">VKM Ac-1321</strain>
    </source>
</reference>
<evidence type="ECO:0000313" key="6">
    <source>
        <dbReference type="EMBL" id="GLK99327.1"/>
    </source>
</evidence>
<comment type="caution">
    <text evidence="6">The sequence shown here is derived from an EMBL/GenBank/DDBJ whole genome shotgun (WGS) entry which is preliminary data.</text>
</comment>
<evidence type="ECO:0000256" key="3">
    <source>
        <dbReference type="ARBA" id="ARBA00022448"/>
    </source>
</evidence>
<dbReference type="AlphaFoldDB" id="A0A9W6KDL5"/>
<dbReference type="GO" id="GO:1904680">
    <property type="term" value="F:peptide transmembrane transporter activity"/>
    <property type="evidence" value="ECO:0007669"/>
    <property type="project" value="TreeGrafter"/>
</dbReference>
<dbReference type="EMBL" id="BSFP01000003">
    <property type="protein sequence ID" value="GLK99327.1"/>
    <property type="molecule type" value="Genomic_DNA"/>
</dbReference>
<dbReference type="SUPFAM" id="SSF53850">
    <property type="entry name" value="Periplasmic binding protein-like II"/>
    <property type="match status" value="1"/>
</dbReference>
<keyword evidence="4" id="KW-0732">Signal</keyword>
<dbReference type="InterPro" id="IPR000914">
    <property type="entry name" value="SBP_5_dom"/>
</dbReference>
<name>A0A9W6KDL5_9ACTN</name>
<dbReference type="GO" id="GO:0030313">
    <property type="term" value="C:cell envelope"/>
    <property type="evidence" value="ECO:0007669"/>
    <property type="project" value="UniProtKB-SubCell"/>
</dbReference>